<gene>
    <name evidence="1" type="ORF">NCTC11214_04790</name>
</gene>
<name>A0A3S4DSH1_SEROD</name>
<dbReference type="KEGG" id="sof:NCTC11214_04790"/>
<dbReference type="Proteomes" id="UP000281391">
    <property type="component" value="Chromosome"/>
</dbReference>
<sequence length="109" mass="12043">METDEQRAMFIANEIGAAMIDLIANGMDVNRPQYHRLLGVEAEGCLHPLQRCVAGCCCVGAREKIRGWSEPAPAVHYLADSLATLLCVEPSFRNSSIVSFFTSSPWIMR</sequence>
<accession>A0A3S4DSH1</accession>
<evidence type="ECO:0000313" key="2">
    <source>
        <dbReference type="Proteomes" id="UP000281391"/>
    </source>
</evidence>
<protein>
    <submittedName>
        <fullName evidence="1">Uncharacterized protein</fullName>
    </submittedName>
</protein>
<organism evidence="1 2">
    <name type="scientific">Serratia odorifera</name>
    <dbReference type="NCBI Taxonomy" id="618"/>
    <lineage>
        <taxon>Bacteria</taxon>
        <taxon>Pseudomonadati</taxon>
        <taxon>Pseudomonadota</taxon>
        <taxon>Gammaproteobacteria</taxon>
        <taxon>Enterobacterales</taxon>
        <taxon>Yersiniaceae</taxon>
        <taxon>Serratia</taxon>
    </lineage>
</organism>
<evidence type="ECO:0000313" key="1">
    <source>
        <dbReference type="EMBL" id="VDZ64074.1"/>
    </source>
</evidence>
<dbReference type="EMBL" id="LR134117">
    <property type="protein sequence ID" value="VDZ64074.1"/>
    <property type="molecule type" value="Genomic_DNA"/>
</dbReference>
<reference evidence="1 2" key="1">
    <citation type="submission" date="2018-12" db="EMBL/GenBank/DDBJ databases">
        <authorList>
            <consortium name="Pathogen Informatics"/>
        </authorList>
    </citation>
    <scope>NUCLEOTIDE SEQUENCE [LARGE SCALE GENOMIC DNA]</scope>
    <source>
        <strain evidence="1 2">NCTC11214</strain>
    </source>
</reference>
<proteinExistence type="predicted"/>
<dbReference type="AlphaFoldDB" id="A0A3S4DSH1"/>